<organism evidence="1 2">
    <name type="scientific">Hypsizygus marmoreus</name>
    <name type="common">White beech mushroom</name>
    <name type="synonym">Agaricus marmoreus</name>
    <dbReference type="NCBI Taxonomy" id="39966"/>
    <lineage>
        <taxon>Eukaryota</taxon>
        <taxon>Fungi</taxon>
        <taxon>Dikarya</taxon>
        <taxon>Basidiomycota</taxon>
        <taxon>Agaricomycotina</taxon>
        <taxon>Agaricomycetes</taxon>
        <taxon>Agaricomycetidae</taxon>
        <taxon>Agaricales</taxon>
        <taxon>Tricholomatineae</taxon>
        <taxon>Lyophyllaceae</taxon>
        <taxon>Hypsizygus</taxon>
    </lineage>
</organism>
<keyword evidence="2" id="KW-1185">Reference proteome</keyword>
<dbReference type="InParanoid" id="A0A369K0N4"/>
<reference evidence="1" key="1">
    <citation type="submission" date="2018-04" db="EMBL/GenBank/DDBJ databases">
        <title>Whole genome sequencing of Hypsizygus marmoreus.</title>
        <authorList>
            <person name="Choi I.-G."/>
            <person name="Min B."/>
            <person name="Kim J.-G."/>
            <person name="Kim S."/>
            <person name="Oh Y.-L."/>
            <person name="Kong W.-S."/>
            <person name="Park H."/>
            <person name="Jeong J."/>
            <person name="Song E.-S."/>
        </authorList>
    </citation>
    <scope>NUCLEOTIDE SEQUENCE [LARGE SCALE GENOMIC DNA]</scope>
    <source>
        <strain evidence="1">51987-8</strain>
    </source>
</reference>
<sequence>MVRSSLLNHCYEASRSDYPHLLSVQKTTSLVPRSSWQ</sequence>
<proteinExistence type="predicted"/>
<dbReference type="Proteomes" id="UP000076154">
    <property type="component" value="Unassembled WGS sequence"/>
</dbReference>
<dbReference type="EMBL" id="LUEZ02000040">
    <property type="protein sequence ID" value="RDB26145.1"/>
    <property type="molecule type" value="Genomic_DNA"/>
</dbReference>
<accession>A0A369K0N4</accession>
<dbReference type="AlphaFoldDB" id="A0A369K0N4"/>
<name>A0A369K0N4_HYPMA</name>
<evidence type="ECO:0000313" key="1">
    <source>
        <dbReference type="EMBL" id="RDB26145.1"/>
    </source>
</evidence>
<comment type="caution">
    <text evidence="1">The sequence shown here is derived from an EMBL/GenBank/DDBJ whole genome shotgun (WGS) entry which is preliminary data.</text>
</comment>
<evidence type="ECO:0000313" key="2">
    <source>
        <dbReference type="Proteomes" id="UP000076154"/>
    </source>
</evidence>
<gene>
    <name evidence="1" type="ORF">Hypma_006955</name>
</gene>
<protein>
    <submittedName>
        <fullName evidence="1">Uncharacterized protein</fullName>
    </submittedName>
</protein>